<dbReference type="GO" id="GO:0005524">
    <property type="term" value="F:ATP binding"/>
    <property type="evidence" value="ECO:0007669"/>
    <property type="project" value="UniProtKB-KW"/>
</dbReference>
<dbReference type="GO" id="GO:0033063">
    <property type="term" value="C:Rad51B-Rad51C-Rad51D-XRCC2 complex"/>
    <property type="evidence" value="ECO:0007669"/>
    <property type="project" value="TreeGrafter"/>
</dbReference>
<keyword evidence="5" id="KW-0234">DNA repair</keyword>
<name>A0AAD9GCB5_BABDI</name>
<evidence type="ECO:0000256" key="6">
    <source>
        <dbReference type="ARBA" id="ARBA00023242"/>
    </source>
</evidence>
<evidence type="ECO:0000313" key="8">
    <source>
        <dbReference type="Proteomes" id="UP001195914"/>
    </source>
</evidence>
<dbReference type="InterPro" id="IPR052093">
    <property type="entry name" value="HR_Repair_Mediator"/>
</dbReference>
<dbReference type="GO" id="GO:0000400">
    <property type="term" value="F:four-way junction DNA binding"/>
    <property type="evidence" value="ECO:0007669"/>
    <property type="project" value="TreeGrafter"/>
</dbReference>
<evidence type="ECO:0000256" key="4">
    <source>
        <dbReference type="ARBA" id="ARBA00022840"/>
    </source>
</evidence>
<reference evidence="7" key="1">
    <citation type="journal article" date="2014" name="Nucleic Acids Res.">
        <title>The evolutionary dynamics of variant antigen genes in Babesia reveal a history of genomic innovation underlying host-parasite interaction.</title>
        <authorList>
            <person name="Jackson A.P."/>
            <person name="Otto T.D."/>
            <person name="Darby A."/>
            <person name="Ramaprasad A."/>
            <person name="Xia D."/>
            <person name="Echaide I.E."/>
            <person name="Farber M."/>
            <person name="Gahlot S."/>
            <person name="Gamble J."/>
            <person name="Gupta D."/>
            <person name="Gupta Y."/>
            <person name="Jackson L."/>
            <person name="Malandrin L."/>
            <person name="Malas T.B."/>
            <person name="Moussa E."/>
            <person name="Nair M."/>
            <person name="Reid A.J."/>
            <person name="Sanders M."/>
            <person name="Sharma J."/>
            <person name="Tracey A."/>
            <person name="Quail M.A."/>
            <person name="Weir W."/>
            <person name="Wastling J.M."/>
            <person name="Hall N."/>
            <person name="Willadsen P."/>
            <person name="Lingelbach K."/>
            <person name="Shiels B."/>
            <person name="Tait A."/>
            <person name="Berriman M."/>
            <person name="Allred D.R."/>
            <person name="Pain A."/>
        </authorList>
    </citation>
    <scope>NUCLEOTIDE SEQUENCE</scope>
    <source>
        <strain evidence="7">1802A</strain>
    </source>
</reference>
<dbReference type="GO" id="GO:0000707">
    <property type="term" value="P:meiotic DNA recombinase assembly"/>
    <property type="evidence" value="ECO:0007669"/>
    <property type="project" value="TreeGrafter"/>
</dbReference>
<proteinExistence type="predicted"/>
<dbReference type="EMBL" id="JAHBMH010000044">
    <property type="protein sequence ID" value="KAK1935893.1"/>
    <property type="molecule type" value="Genomic_DNA"/>
</dbReference>
<organism evidence="7 8">
    <name type="scientific">Babesia divergens</name>
    <dbReference type="NCBI Taxonomy" id="32595"/>
    <lineage>
        <taxon>Eukaryota</taxon>
        <taxon>Sar</taxon>
        <taxon>Alveolata</taxon>
        <taxon>Apicomplexa</taxon>
        <taxon>Aconoidasida</taxon>
        <taxon>Piroplasmida</taxon>
        <taxon>Babesiidae</taxon>
        <taxon>Babesia</taxon>
    </lineage>
</organism>
<dbReference type="Gene3D" id="3.40.50.300">
    <property type="entry name" value="P-loop containing nucleotide triphosphate hydrolases"/>
    <property type="match status" value="1"/>
</dbReference>
<dbReference type="AlphaFoldDB" id="A0AAD9GCB5"/>
<evidence type="ECO:0000313" key="7">
    <source>
        <dbReference type="EMBL" id="KAK1935893.1"/>
    </source>
</evidence>
<dbReference type="GO" id="GO:0033065">
    <property type="term" value="C:Rad51C-XRCC3 complex"/>
    <property type="evidence" value="ECO:0007669"/>
    <property type="project" value="TreeGrafter"/>
</dbReference>
<evidence type="ECO:0000256" key="1">
    <source>
        <dbReference type="ARBA" id="ARBA00004123"/>
    </source>
</evidence>
<accession>A0AAD9GCB5</accession>
<dbReference type="SUPFAM" id="SSF52540">
    <property type="entry name" value="P-loop containing nucleoside triphosphate hydrolases"/>
    <property type="match status" value="1"/>
</dbReference>
<evidence type="ECO:0000256" key="2">
    <source>
        <dbReference type="ARBA" id="ARBA00022741"/>
    </source>
</evidence>
<evidence type="ECO:0000256" key="5">
    <source>
        <dbReference type="ARBA" id="ARBA00023204"/>
    </source>
</evidence>
<keyword evidence="4" id="KW-0067">ATP-binding</keyword>
<comment type="subcellular location">
    <subcellularLocation>
        <location evidence="1">Nucleus</location>
    </subcellularLocation>
</comment>
<dbReference type="InterPro" id="IPR027417">
    <property type="entry name" value="P-loop_NTPase"/>
</dbReference>
<protein>
    <recommendedName>
        <fullName evidence="9">RecA family profile 1 domain-containing protein</fullName>
    </recommendedName>
</protein>
<dbReference type="GO" id="GO:0008821">
    <property type="term" value="F:crossover junction DNA endonuclease activity"/>
    <property type="evidence" value="ECO:0007669"/>
    <property type="project" value="TreeGrafter"/>
</dbReference>
<keyword evidence="3" id="KW-0227">DNA damage</keyword>
<evidence type="ECO:0008006" key="9">
    <source>
        <dbReference type="Google" id="ProtNLM"/>
    </source>
</evidence>
<keyword evidence="6" id="KW-0539">Nucleus</keyword>
<keyword evidence="2" id="KW-0547">Nucleotide-binding</keyword>
<gene>
    <name evidence="7" type="ORF">X943_000246</name>
</gene>
<dbReference type="GO" id="GO:0007131">
    <property type="term" value="P:reciprocal meiotic recombination"/>
    <property type="evidence" value="ECO:0007669"/>
    <property type="project" value="TreeGrafter"/>
</dbReference>
<sequence length="337" mass="37298">MVSERNDHSTRHLSTISKLLSSSSLLRDNADLRVVCSSAVGVVCKREDASDSGVSVPVAVQPKFHNALESLLDRVSSVSEVSVDSGLRRIFGGQLSGVGIVEVTGPSGSGKTSFCISFANFSPKPTLYIDTCGSLSLDRVRNPDKLIYLRVFNCEELEAVVSDFERLLLEDGFLPVTGRVRARSVGNLIIDSLWPFCLLDVAHITKYLCRLSVYLRHIAWHHNISVLVSNNSIKSDFRTSSSGRSGSSISWHDRWLSRCSMQISLEQGTFYGDNVKSNTFSAISDPIDCYSRRSDGEGGSGFSFCVRRVMIISTGSEYYRRRIEFGIKDQSVVLYYT</sequence>
<dbReference type="PANTHER" id="PTHR46239:SF1">
    <property type="entry name" value="DNA REPAIR PROTEIN RAD51 HOMOLOG 3"/>
    <property type="match status" value="1"/>
</dbReference>
<dbReference type="GO" id="GO:0005657">
    <property type="term" value="C:replication fork"/>
    <property type="evidence" value="ECO:0007669"/>
    <property type="project" value="TreeGrafter"/>
</dbReference>
<comment type="caution">
    <text evidence="7">The sequence shown here is derived from an EMBL/GenBank/DDBJ whole genome shotgun (WGS) entry which is preliminary data.</text>
</comment>
<dbReference type="Proteomes" id="UP001195914">
    <property type="component" value="Unassembled WGS sequence"/>
</dbReference>
<keyword evidence="8" id="KW-1185">Reference proteome</keyword>
<evidence type="ECO:0000256" key="3">
    <source>
        <dbReference type="ARBA" id="ARBA00022763"/>
    </source>
</evidence>
<dbReference type="PANTHER" id="PTHR46239">
    <property type="entry name" value="DNA REPAIR PROTEIN RAD51 HOMOLOG 3 RAD51C"/>
    <property type="match status" value="1"/>
</dbReference>
<reference evidence="7" key="2">
    <citation type="submission" date="2021-05" db="EMBL/GenBank/DDBJ databases">
        <authorList>
            <person name="Pain A."/>
        </authorList>
    </citation>
    <scope>NUCLEOTIDE SEQUENCE</scope>
    <source>
        <strain evidence="7">1802A</strain>
    </source>
</reference>